<evidence type="ECO:0000256" key="1">
    <source>
        <dbReference type="SAM" id="MobiDB-lite"/>
    </source>
</evidence>
<protein>
    <recommendedName>
        <fullName evidence="4">Ubiquitin-like protease family profile domain-containing protein</fullName>
    </recommendedName>
</protein>
<proteinExistence type="predicted"/>
<feature type="region of interest" description="Disordered" evidence="1">
    <location>
        <begin position="485"/>
        <end position="508"/>
    </location>
</feature>
<name>A0A803LIQ0_CHEQI</name>
<dbReference type="EnsemblPlants" id="AUR62013847-RA">
    <property type="protein sequence ID" value="AUR62013847-RA:cds"/>
    <property type="gene ID" value="AUR62013847"/>
</dbReference>
<reference evidence="2" key="1">
    <citation type="journal article" date="2017" name="Nature">
        <title>The genome of Chenopodium quinoa.</title>
        <authorList>
            <person name="Jarvis D.E."/>
            <person name="Ho Y.S."/>
            <person name="Lightfoot D.J."/>
            <person name="Schmoeckel S.M."/>
            <person name="Li B."/>
            <person name="Borm T.J.A."/>
            <person name="Ohyanagi H."/>
            <person name="Mineta K."/>
            <person name="Michell C.T."/>
            <person name="Saber N."/>
            <person name="Kharbatia N.M."/>
            <person name="Rupper R.R."/>
            <person name="Sharp A.R."/>
            <person name="Dally N."/>
            <person name="Boughton B.A."/>
            <person name="Woo Y.H."/>
            <person name="Gao G."/>
            <person name="Schijlen E.G.W.M."/>
            <person name="Guo X."/>
            <person name="Momin A.A."/>
            <person name="Negrao S."/>
            <person name="Al-Babili S."/>
            <person name="Gehring C."/>
            <person name="Roessner U."/>
            <person name="Jung C."/>
            <person name="Murphy K."/>
            <person name="Arold S.T."/>
            <person name="Gojobori T."/>
            <person name="van der Linden C.G."/>
            <person name="van Loo E.N."/>
            <person name="Jellen E.N."/>
            <person name="Maughan P.J."/>
            <person name="Tester M."/>
        </authorList>
    </citation>
    <scope>NUCLEOTIDE SEQUENCE [LARGE SCALE GENOMIC DNA]</scope>
    <source>
        <strain evidence="2">cv. PI 614886</strain>
    </source>
</reference>
<organism evidence="2 3">
    <name type="scientific">Chenopodium quinoa</name>
    <name type="common">Quinoa</name>
    <dbReference type="NCBI Taxonomy" id="63459"/>
    <lineage>
        <taxon>Eukaryota</taxon>
        <taxon>Viridiplantae</taxon>
        <taxon>Streptophyta</taxon>
        <taxon>Embryophyta</taxon>
        <taxon>Tracheophyta</taxon>
        <taxon>Spermatophyta</taxon>
        <taxon>Magnoliopsida</taxon>
        <taxon>eudicotyledons</taxon>
        <taxon>Gunneridae</taxon>
        <taxon>Pentapetalae</taxon>
        <taxon>Caryophyllales</taxon>
        <taxon>Chenopodiaceae</taxon>
        <taxon>Chenopodioideae</taxon>
        <taxon>Atripliceae</taxon>
        <taxon>Chenopodium</taxon>
    </lineage>
</organism>
<accession>A0A803LIQ0</accession>
<evidence type="ECO:0008006" key="4">
    <source>
        <dbReference type="Google" id="ProtNLM"/>
    </source>
</evidence>
<sequence length="526" mass="59054">MGTTITRDEIHSLIEDKHMLNNVVDAYVCLLNFENKRRGVDKKSRFFFSTECYLICCTEKYFKSNERQDDRMKALFDRMQQEMTTTEVTSFKSIQLLNAFADFVHSIDSNIKSDFVSSFKTRNLSMSWKSNKNKHDCGVFLLKHMETYEGESVKQWNSGLELDNNGKRGEREREQRANGLSTKENDLLRRIDRSGDDAGESPDGHPAVGKGVQGNRERPEEQGKYGAWMLVQRPQRKIAPKSKPHQGKKNRIIILRLLSIILVTMEGEEMEVEDLILERNNTYVVVDENLDVNDSVMDKSVVNLGEDENLGKNKGENFFIQGNMEGNMVSDEMEDDSVIGLGSSLDLVNKKIEENISDQNKYNLLVKDIANKSFNQDTILNKNKSPLQLNNIVNNLDPIDSSKEPNFSKISYSASGKENLIEIATSTPSVLRGERVSSSVGNDDALPSTNYIGYKDSQGIRNIHRLPDGGVDLGVCTSYGEQDGNGGEYLSTSSVQPGRDVGEVSSSVRDGWSNEGVARCLPKHDA</sequence>
<feature type="compositionally biased region" description="Basic and acidic residues" evidence="1">
    <location>
        <begin position="183"/>
        <end position="196"/>
    </location>
</feature>
<reference evidence="2" key="2">
    <citation type="submission" date="2021-03" db="UniProtKB">
        <authorList>
            <consortium name="EnsemblPlants"/>
        </authorList>
    </citation>
    <scope>IDENTIFICATION</scope>
</reference>
<dbReference type="Proteomes" id="UP000596660">
    <property type="component" value="Unplaced"/>
</dbReference>
<dbReference type="SUPFAM" id="SSF54001">
    <property type="entry name" value="Cysteine proteinases"/>
    <property type="match status" value="1"/>
</dbReference>
<feature type="compositionally biased region" description="Basic and acidic residues" evidence="1">
    <location>
        <begin position="164"/>
        <end position="176"/>
    </location>
</feature>
<feature type="region of interest" description="Disordered" evidence="1">
    <location>
        <begin position="159"/>
        <end position="224"/>
    </location>
</feature>
<dbReference type="InterPro" id="IPR038765">
    <property type="entry name" value="Papain-like_cys_pep_sf"/>
</dbReference>
<evidence type="ECO:0000313" key="3">
    <source>
        <dbReference type="Proteomes" id="UP000596660"/>
    </source>
</evidence>
<keyword evidence="3" id="KW-1185">Reference proteome</keyword>
<dbReference type="Gramene" id="AUR62013847-RA">
    <property type="protein sequence ID" value="AUR62013847-RA:cds"/>
    <property type="gene ID" value="AUR62013847"/>
</dbReference>
<dbReference type="AlphaFoldDB" id="A0A803LIQ0"/>
<evidence type="ECO:0000313" key="2">
    <source>
        <dbReference type="EnsemblPlants" id="AUR62013847-RA:cds"/>
    </source>
</evidence>